<sequence length="478" mass="55987">MDKPQRNHPSTIISQTFKYIKGNFFIFIPMVLNNEILVSIAIGAGICMLMAIYSILVWYNKKFYLKENMLYYQTGIISKKVLTLSKDNISTIDIGQSFLQRIIGIYRLKVDSGSTTLGKAEVDIVLNKERIDYIKSVIETTTDPKIQKANTVQDKERSKEFKCTNRELFILALTKNKLGLIVTLIVSSFTFLDDLLDTLKLDISKYVDKYFNIEDVIKKSMGELIVFSIQLFTVIYILSFIVSVIVTFIRYYNFIIYEQDNKLNIQYGLISLKKYTLPIKNIQAIKLKQTLINQWFKQYKVEVVTAGYGDEEKEEAIFYPLTNKGKLNILIDTLIPNFSFENIELKYPPKNAMKRFFIFPVIFSIVIFLVISFIFHKAVFIFMFMPIIIFSCYVEYRNNTMGYDEKIFYGSFGAFSKTSIIIKMNSVQSITETTNYFQRKKDICNYRIDFYSSKLIDILPIKNMHRYHFKEIEENIEF</sequence>
<feature type="transmembrane region" description="Helical" evidence="1">
    <location>
        <begin position="380"/>
        <end position="396"/>
    </location>
</feature>
<feature type="domain" description="YdbS-like PH" evidence="2">
    <location>
        <begin position="58"/>
        <end position="120"/>
    </location>
</feature>
<dbReference type="Proteomes" id="UP000184241">
    <property type="component" value="Unassembled WGS sequence"/>
</dbReference>
<dbReference type="PIRSF" id="PIRSF026631">
    <property type="entry name" value="UCP026631"/>
    <property type="match status" value="1"/>
</dbReference>
<keyword evidence="1" id="KW-0812">Transmembrane</keyword>
<feature type="domain" description="YdbS-like PH" evidence="2">
    <location>
        <begin position="251"/>
        <end position="314"/>
    </location>
</feature>
<evidence type="ECO:0000259" key="2">
    <source>
        <dbReference type="Pfam" id="PF03703"/>
    </source>
</evidence>
<reference evidence="3 4" key="1">
    <citation type="submission" date="2016-11" db="EMBL/GenBank/DDBJ databases">
        <authorList>
            <person name="Jaros S."/>
            <person name="Januszkiewicz K."/>
            <person name="Wedrychowicz H."/>
        </authorList>
    </citation>
    <scope>NUCLEOTIDE SEQUENCE [LARGE SCALE GENOMIC DNA]</scope>
    <source>
        <strain evidence="3 4">DSM 6191</strain>
    </source>
</reference>
<accession>A0A1M5Z9B7</accession>
<name>A0A1M5Z9B7_9CLOT</name>
<dbReference type="InterPro" id="IPR014529">
    <property type="entry name" value="UCP026631"/>
</dbReference>
<dbReference type="InterPro" id="IPR005182">
    <property type="entry name" value="YdbS-like_PH"/>
</dbReference>
<dbReference type="EMBL" id="FQXU01000008">
    <property type="protein sequence ID" value="SHI20846.1"/>
    <property type="molecule type" value="Genomic_DNA"/>
</dbReference>
<proteinExistence type="predicted"/>
<feature type="transmembrane region" description="Helical" evidence="1">
    <location>
        <begin position="224"/>
        <end position="249"/>
    </location>
</feature>
<evidence type="ECO:0000313" key="4">
    <source>
        <dbReference type="Proteomes" id="UP000184241"/>
    </source>
</evidence>
<gene>
    <name evidence="3" type="ORF">SAMN02745941_02661</name>
</gene>
<feature type="transmembrane region" description="Helical" evidence="1">
    <location>
        <begin position="168"/>
        <end position="192"/>
    </location>
</feature>
<dbReference type="RefSeq" id="WP_073020119.1">
    <property type="nucleotide sequence ID" value="NZ_FQXU01000008.1"/>
</dbReference>
<organism evidence="3 4">
    <name type="scientific">Clostridium intestinale DSM 6191</name>
    <dbReference type="NCBI Taxonomy" id="1121320"/>
    <lineage>
        <taxon>Bacteria</taxon>
        <taxon>Bacillati</taxon>
        <taxon>Bacillota</taxon>
        <taxon>Clostridia</taxon>
        <taxon>Eubacteriales</taxon>
        <taxon>Clostridiaceae</taxon>
        <taxon>Clostridium</taxon>
    </lineage>
</organism>
<keyword evidence="1" id="KW-1133">Transmembrane helix</keyword>
<dbReference type="AlphaFoldDB" id="A0A1M5Z9B7"/>
<evidence type="ECO:0000313" key="3">
    <source>
        <dbReference type="EMBL" id="SHI20846.1"/>
    </source>
</evidence>
<feature type="transmembrane region" description="Helical" evidence="1">
    <location>
        <begin position="36"/>
        <end position="59"/>
    </location>
</feature>
<protein>
    <submittedName>
        <fullName evidence="3">Putative membrane protein</fullName>
    </submittedName>
</protein>
<evidence type="ECO:0000256" key="1">
    <source>
        <dbReference type="SAM" id="Phobius"/>
    </source>
</evidence>
<dbReference type="PANTHER" id="PTHR34473:SF2">
    <property type="entry name" value="UPF0699 TRANSMEMBRANE PROTEIN YDBT"/>
    <property type="match status" value="1"/>
</dbReference>
<keyword evidence="1" id="KW-0472">Membrane</keyword>
<dbReference type="Pfam" id="PF03703">
    <property type="entry name" value="bPH_2"/>
    <property type="match status" value="2"/>
</dbReference>
<dbReference type="PANTHER" id="PTHR34473">
    <property type="entry name" value="UPF0699 TRANSMEMBRANE PROTEIN YDBS"/>
    <property type="match status" value="1"/>
</dbReference>
<feature type="transmembrane region" description="Helical" evidence="1">
    <location>
        <begin position="356"/>
        <end position="374"/>
    </location>
</feature>